<keyword evidence="3" id="KW-0489">Methyltransferase</keyword>
<dbReference type="Pfam" id="PF21320">
    <property type="entry name" value="WHD_Rv2258c"/>
    <property type="match status" value="1"/>
</dbReference>
<keyword evidence="3" id="KW-0808">Transferase</keyword>
<sequence>MASSPKHPDLEQVVRDGLSSLVLAFGYKTGIVDALADNQPCTAEELNEKAGKKLRYTQEWLGCMVAAGIVCIAEDGKYSLPYERHVLDSWGQYSTVIPIFSEAFPQLEQVTSSNGPNGYGYQTSFLEWLDEARTPKALENWIKQNIEPLLKLKSENTGKNFAILDLGCGFGKQSKELAKRYPNSSISATDTDKECIDHANKERSENGPKNINFFYTPDGKLPDDWKETFDFIIMNDVLHDSSDVDAILTETKRVLKSDGFAAAYDPPVSSYHNKVINNRMAQYYLPFSLFSCLPVSSLASPRDKGLGIGWGYERRKQKIAESGFDVVKVKLSVETIQEGIVFKKK</sequence>
<organism evidence="3">
    <name type="scientific">Magallana gigas</name>
    <name type="common">Pacific oyster</name>
    <name type="synonym">Crassostrea gigas</name>
    <dbReference type="NCBI Taxonomy" id="29159"/>
    <lineage>
        <taxon>Eukaryota</taxon>
        <taxon>Metazoa</taxon>
        <taxon>Spiralia</taxon>
        <taxon>Lophotrochozoa</taxon>
        <taxon>Mollusca</taxon>
        <taxon>Bivalvia</taxon>
        <taxon>Autobranchia</taxon>
        <taxon>Pteriomorphia</taxon>
        <taxon>Ostreida</taxon>
        <taxon>Ostreoidea</taxon>
        <taxon>Ostreidae</taxon>
        <taxon>Magallana</taxon>
    </lineage>
</organism>
<dbReference type="GO" id="GO:0008168">
    <property type="term" value="F:methyltransferase activity"/>
    <property type="evidence" value="ECO:0007669"/>
    <property type="project" value="UniProtKB-KW"/>
</dbReference>
<accession>K1Q7I3</accession>
<dbReference type="EMBL" id="JH816167">
    <property type="protein sequence ID" value="EKC32717.1"/>
    <property type="molecule type" value="Genomic_DNA"/>
</dbReference>
<evidence type="ECO:0000259" key="1">
    <source>
        <dbReference type="Pfam" id="PF13847"/>
    </source>
</evidence>
<proteinExistence type="predicted"/>
<dbReference type="SUPFAM" id="SSF46785">
    <property type="entry name" value="Winged helix' DNA-binding domain"/>
    <property type="match status" value="1"/>
</dbReference>
<dbReference type="HOGENOM" id="CLU_063529_1_1_1"/>
<dbReference type="CDD" id="cd02440">
    <property type="entry name" value="AdoMet_MTases"/>
    <property type="match status" value="1"/>
</dbReference>
<dbReference type="PANTHER" id="PTHR45128:SF1">
    <property type="entry name" value="S-ADENOSYLMETHIONINE-DEPENDENT METHYLTRANSFERASE RV2258C"/>
    <property type="match status" value="1"/>
</dbReference>
<gene>
    <name evidence="3" type="ORF">CGI_10024096</name>
</gene>
<dbReference type="Pfam" id="PF13847">
    <property type="entry name" value="Methyltransf_31"/>
    <property type="match status" value="1"/>
</dbReference>
<dbReference type="GO" id="GO:0032259">
    <property type="term" value="P:methylation"/>
    <property type="evidence" value="ECO:0007669"/>
    <property type="project" value="UniProtKB-KW"/>
</dbReference>
<dbReference type="InterPro" id="IPR036388">
    <property type="entry name" value="WH-like_DNA-bd_sf"/>
</dbReference>
<dbReference type="InterPro" id="IPR053173">
    <property type="entry name" value="SAM-binding_MTase"/>
</dbReference>
<protein>
    <submittedName>
        <fullName evidence="3">3-demethylubiquinone-9 3-methyltransferase</fullName>
    </submittedName>
</protein>
<reference evidence="3" key="1">
    <citation type="journal article" date="2012" name="Nature">
        <title>The oyster genome reveals stress adaptation and complexity of shell formation.</title>
        <authorList>
            <person name="Zhang G."/>
            <person name="Fang X."/>
            <person name="Guo X."/>
            <person name="Li L."/>
            <person name="Luo R."/>
            <person name="Xu F."/>
            <person name="Yang P."/>
            <person name="Zhang L."/>
            <person name="Wang X."/>
            <person name="Qi H."/>
            <person name="Xiong Z."/>
            <person name="Que H."/>
            <person name="Xie Y."/>
            <person name="Holland P.W."/>
            <person name="Paps J."/>
            <person name="Zhu Y."/>
            <person name="Wu F."/>
            <person name="Chen Y."/>
            <person name="Wang J."/>
            <person name="Peng C."/>
            <person name="Meng J."/>
            <person name="Yang L."/>
            <person name="Liu J."/>
            <person name="Wen B."/>
            <person name="Zhang N."/>
            <person name="Huang Z."/>
            <person name="Zhu Q."/>
            <person name="Feng Y."/>
            <person name="Mount A."/>
            <person name="Hedgecock D."/>
            <person name="Xu Z."/>
            <person name="Liu Y."/>
            <person name="Domazet-Loso T."/>
            <person name="Du Y."/>
            <person name="Sun X."/>
            <person name="Zhang S."/>
            <person name="Liu B."/>
            <person name="Cheng P."/>
            <person name="Jiang X."/>
            <person name="Li J."/>
            <person name="Fan D."/>
            <person name="Wang W."/>
            <person name="Fu W."/>
            <person name="Wang T."/>
            <person name="Wang B."/>
            <person name="Zhang J."/>
            <person name="Peng Z."/>
            <person name="Li Y."/>
            <person name="Li N."/>
            <person name="Wang J."/>
            <person name="Chen M."/>
            <person name="He Y."/>
            <person name="Tan F."/>
            <person name="Song X."/>
            <person name="Zheng Q."/>
            <person name="Huang R."/>
            <person name="Yang H."/>
            <person name="Du X."/>
            <person name="Chen L."/>
            <person name="Yang M."/>
            <person name="Gaffney P.M."/>
            <person name="Wang S."/>
            <person name="Luo L."/>
            <person name="She Z."/>
            <person name="Ming Y."/>
            <person name="Huang W."/>
            <person name="Zhang S."/>
            <person name="Huang B."/>
            <person name="Zhang Y."/>
            <person name="Qu T."/>
            <person name="Ni P."/>
            <person name="Miao G."/>
            <person name="Wang J."/>
            <person name="Wang Q."/>
            <person name="Steinberg C.E."/>
            <person name="Wang H."/>
            <person name="Li N."/>
            <person name="Qian L."/>
            <person name="Zhang G."/>
            <person name="Li Y."/>
            <person name="Yang H."/>
            <person name="Liu X."/>
            <person name="Wang J."/>
            <person name="Yin Y."/>
            <person name="Wang J."/>
        </authorList>
    </citation>
    <scope>NUCLEOTIDE SEQUENCE [LARGE SCALE GENOMIC DNA]</scope>
    <source>
        <strain evidence="3">05x7-T-G4-1.051#20</strain>
    </source>
</reference>
<keyword evidence="3" id="KW-0830">Ubiquinone</keyword>
<dbReference type="InParanoid" id="K1Q7I3"/>
<dbReference type="InterPro" id="IPR036390">
    <property type="entry name" value="WH_DNA-bd_sf"/>
</dbReference>
<dbReference type="InterPro" id="IPR025714">
    <property type="entry name" value="Methyltranfer_dom"/>
</dbReference>
<dbReference type="PANTHER" id="PTHR45128">
    <property type="entry name" value="METHYLTRANSFERASE TYPE 11"/>
    <property type="match status" value="1"/>
</dbReference>
<evidence type="ECO:0000259" key="2">
    <source>
        <dbReference type="Pfam" id="PF21320"/>
    </source>
</evidence>
<dbReference type="Gene3D" id="1.10.10.10">
    <property type="entry name" value="Winged helix-like DNA-binding domain superfamily/Winged helix DNA-binding domain"/>
    <property type="match status" value="1"/>
</dbReference>
<feature type="domain" description="S-adenosylmethionine-dependent methyltransferase Rv2258c-like winged HTH" evidence="2">
    <location>
        <begin position="20"/>
        <end position="84"/>
    </location>
</feature>
<feature type="domain" description="Methyltransferase" evidence="1">
    <location>
        <begin position="159"/>
        <end position="264"/>
    </location>
</feature>
<dbReference type="Gene3D" id="3.40.50.150">
    <property type="entry name" value="Vaccinia Virus protein VP39"/>
    <property type="match status" value="1"/>
</dbReference>
<name>K1Q7I3_MAGGI</name>
<dbReference type="AlphaFoldDB" id="K1Q7I3"/>
<dbReference type="SUPFAM" id="SSF53335">
    <property type="entry name" value="S-adenosyl-L-methionine-dependent methyltransferases"/>
    <property type="match status" value="1"/>
</dbReference>
<dbReference type="InterPro" id="IPR029063">
    <property type="entry name" value="SAM-dependent_MTases_sf"/>
</dbReference>
<evidence type="ECO:0000313" key="3">
    <source>
        <dbReference type="EMBL" id="EKC32717.1"/>
    </source>
</evidence>
<dbReference type="InterPro" id="IPR048711">
    <property type="entry name" value="WHD_Rv2258c"/>
</dbReference>